<keyword evidence="2" id="KW-1185">Reference proteome</keyword>
<dbReference type="Proteomes" id="UP000188268">
    <property type="component" value="Unassembled WGS sequence"/>
</dbReference>
<dbReference type="AlphaFoldDB" id="A0A1R3IPV4"/>
<dbReference type="Gramene" id="OMO84615">
    <property type="protein sequence ID" value="OMO84615"/>
    <property type="gene ID" value="CCACVL1_10743"/>
</dbReference>
<gene>
    <name evidence="1" type="ORF">CCACVL1_10743</name>
</gene>
<proteinExistence type="predicted"/>
<accession>A0A1R3IPV4</accession>
<comment type="caution">
    <text evidence="1">The sequence shown here is derived from an EMBL/GenBank/DDBJ whole genome shotgun (WGS) entry which is preliminary data.</text>
</comment>
<name>A0A1R3IPV4_COCAP</name>
<organism evidence="1 2">
    <name type="scientific">Corchorus capsularis</name>
    <name type="common">Jute</name>
    <dbReference type="NCBI Taxonomy" id="210143"/>
    <lineage>
        <taxon>Eukaryota</taxon>
        <taxon>Viridiplantae</taxon>
        <taxon>Streptophyta</taxon>
        <taxon>Embryophyta</taxon>
        <taxon>Tracheophyta</taxon>
        <taxon>Spermatophyta</taxon>
        <taxon>Magnoliopsida</taxon>
        <taxon>eudicotyledons</taxon>
        <taxon>Gunneridae</taxon>
        <taxon>Pentapetalae</taxon>
        <taxon>rosids</taxon>
        <taxon>malvids</taxon>
        <taxon>Malvales</taxon>
        <taxon>Malvaceae</taxon>
        <taxon>Grewioideae</taxon>
        <taxon>Apeibeae</taxon>
        <taxon>Corchorus</taxon>
    </lineage>
</organism>
<dbReference type="EMBL" id="AWWV01009711">
    <property type="protein sequence ID" value="OMO84615.1"/>
    <property type="molecule type" value="Genomic_DNA"/>
</dbReference>
<evidence type="ECO:0000313" key="1">
    <source>
        <dbReference type="EMBL" id="OMO84615.1"/>
    </source>
</evidence>
<evidence type="ECO:0000313" key="2">
    <source>
        <dbReference type="Proteomes" id="UP000188268"/>
    </source>
</evidence>
<sequence length="25" mass="2702">MGVLGKIRFFHGIVNVVDLASEKAT</sequence>
<reference evidence="1 2" key="1">
    <citation type="submission" date="2013-09" db="EMBL/GenBank/DDBJ databases">
        <title>Corchorus capsularis genome sequencing.</title>
        <authorList>
            <person name="Alam M."/>
            <person name="Haque M.S."/>
            <person name="Islam M.S."/>
            <person name="Emdad E.M."/>
            <person name="Islam M.M."/>
            <person name="Ahmed B."/>
            <person name="Halim A."/>
            <person name="Hossen Q.M.M."/>
            <person name="Hossain M.Z."/>
            <person name="Ahmed R."/>
            <person name="Khan M.M."/>
            <person name="Islam R."/>
            <person name="Rashid M.M."/>
            <person name="Khan S.A."/>
            <person name="Rahman M.S."/>
            <person name="Alam M."/>
        </authorList>
    </citation>
    <scope>NUCLEOTIDE SEQUENCE [LARGE SCALE GENOMIC DNA]</scope>
    <source>
        <strain evidence="2">cv. CVL-1</strain>
        <tissue evidence="1">Whole seedling</tissue>
    </source>
</reference>
<protein>
    <submittedName>
        <fullName evidence="1">Uncharacterized protein</fullName>
    </submittedName>
</protein>